<dbReference type="Gene3D" id="3.20.20.80">
    <property type="entry name" value="Glycosidases"/>
    <property type="match status" value="1"/>
</dbReference>
<feature type="disulfide bond" evidence="4">
    <location>
        <begin position="81"/>
        <end position="93"/>
    </location>
</feature>
<dbReference type="GO" id="GO:0008061">
    <property type="term" value="F:chitin binding"/>
    <property type="evidence" value="ECO:0007669"/>
    <property type="project" value="UniProtKB-UniRule"/>
</dbReference>
<dbReference type="Proteomes" id="UP000030676">
    <property type="component" value="Unassembled WGS sequence"/>
</dbReference>
<dbReference type="SMART" id="SM00270">
    <property type="entry name" value="ChtBD1"/>
    <property type="match status" value="1"/>
</dbReference>
<evidence type="ECO:0000259" key="7">
    <source>
        <dbReference type="PROSITE" id="PS50941"/>
    </source>
</evidence>
<accession>X0HZH0</accession>
<name>X0HZH0_FUSOX</name>
<dbReference type="Gene3D" id="3.30.60.10">
    <property type="entry name" value="Endochitinase-like"/>
    <property type="match status" value="1"/>
</dbReference>
<dbReference type="InterPro" id="IPR050314">
    <property type="entry name" value="Glycosyl_Hydrlase_18"/>
</dbReference>
<feature type="chain" id="PRO_5004939423" description="chitinase" evidence="6">
    <location>
        <begin position="23"/>
        <end position="1177"/>
    </location>
</feature>
<dbReference type="Gene3D" id="3.10.50.10">
    <property type="match status" value="1"/>
</dbReference>
<reference evidence="9" key="2">
    <citation type="submission" date="2014-03" db="EMBL/GenBank/DDBJ databases">
        <title>The Genome Annotation of Fusarium oxysporum PHW808.</title>
        <authorList>
            <consortium name="The Broad Institute Genomics Platform"/>
            <person name="Ma L.-J."/>
            <person name="Corby-Kistler H."/>
            <person name="Broz K."/>
            <person name="Gale L.R."/>
            <person name="Jonkers W."/>
            <person name="O'Donnell K."/>
            <person name="Ploetz R."/>
            <person name="Steinberg C."/>
            <person name="Schwartz D.C."/>
            <person name="VanEtten H."/>
            <person name="Zhou S."/>
            <person name="Young S.K."/>
            <person name="Zeng Q."/>
            <person name="Gargeya S."/>
            <person name="Fitzgerald M."/>
            <person name="Abouelleil A."/>
            <person name="Alvarado L."/>
            <person name="Chapman S.B."/>
            <person name="Gainer-Dewar J."/>
            <person name="Goldberg J."/>
            <person name="Griggs A."/>
            <person name="Gujja S."/>
            <person name="Hansen M."/>
            <person name="Howarth C."/>
            <person name="Imamovic A."/>
            <person name="Ireland A."/>
            <person name="Larimer J."/>
            <person name="McCowan C."/>
            <person name="Murphy C."/>
            <person name="Pearson M."/>
            <person name="Poon T.W."/>
            <person name="Priest M."/>
            <person name="Roberts A."/>
            <person name="Saif S."/>
            <person name="Shea T."/>
            <person name="Sykes S."/>
            <person name="Wortman J."/>
            <person name="Nusbaum C."/>
            <person name="Birren B."/>
        </authorList>
    </citation>
    <scope>NUCLEOTIDE SEQUENCE</scope>
    <source>
        <strain evidence="9">54008</strain>
    </source>
</reference>
<dbReference type="Pfam" id="PF00187">
    <property type="entry name" value="Chitin_bind_1"/>
    <property type="match status" value="1"/>
</dbReference>
<dbReference type="PROSITE" id="PS51910">
    <property type="entry name" value="GH18_2"/>
    <property type="match status" value="1"/>
</dbReference>
<dbReference type="SUPFAM" id="SSF57016">
    <property type="entry name" value="Plant lectins/antimicrobial peptides"/>
    <property type="match status" value="1"/>
</dbReference>
<keyword evidence="6" id="KW-0732">Signal</keyword>
<evidence type="ECO:0000256" key="4">
    <source>
        <dbReference type="PROSITE-ProRule" id="PRU00261"/>
    </source>
</evidence>
<dbReference type="SMART" id="SM00636">
    <property type="entry name" value="Glyco_18"/>
    <property type="match status" value="1"/>
</dbReference>
<reference evidence="9" key="1">
    <citation type="submission" date="2011-11" db="EMBL/GenBank/DDBJ databases">
        <title>The Genome Sequence of Fusarium oxysporum PHW808.</title>
        <authorList>
            <consortium name="The Broad Institute Genome Sequencing Platform"/>
            <person name="Ma L.-J."/>
            <person name="Gale L.R."/>
            <person name="Schwartz D.C."/>
            <person name="Zhou S."/>
            <person name="Corby-Kistler H."/>
            <person name="Young S.K."/>
            <person name="Zeng Q."/>
            <person name="Gargeya S."/>
            <person name="Fitzgerald M."/>
            <person name="Haas B."/>
            <person name="Abouelleil A."/>
            <person name="Alvarado L."/>
            <person name="Arachchi H.M."/>
            <person name="Berlin A."/>
            <person name="Brown A."/>
            <person name="Chapman S.B."/>
            <person name="Chen Z."/>
            <person name="Dunbar C."/>
            <person name="Freedman E."/>
            <person name="Gearin G."/>
            <person name="Goldberg J."/>
            <person name="Griggs A."/>
            <person name="Gujja S."/>
            <person name="Heiman D."/>
            <person name="Howarth C."/>
            <person name="Larson L."/>
            <person name="Lui A."/>
            <person name="MacDonald P.J.P."/>
            <person name="Montmayeur A."/>
            <person name="Murphy C."/>
            <person name="Neiman D."/>
            <person name="Pearson M."/>
            <person name="Priest M."/>
            <person name="Roberts A."/>
            <person name="Saif S."/>
            <person name="Shea T."/>
            <person name="Shenoy N."/>
            <person name="Sisk P."/>
            <person name="Stolte C."/>
            <person name="Sykes S."/>
            <person name="Wortman J."/>
            <person name="Nusbaum C."/>
            <person name="Birren B."/>
        </authorList>
    </citation>
    <scope>NUCLEOTIDE SEQUENCE [LARGE SCALE GENOMIC DNA]</scope>
    <source>
        <strain evidence="9">54008</strain>
    </source>
</reference>
<dbReference type="SUPFAM" id="SSF54556">
    <property type="entry name" value="Chitinase insertion domain"/>
    <property type="match status" value="1"/>
</dbReference>
<comment type="caution">
    <text evidence="4">Lacks conserved residue(s) required for the propagation of feature annotation.</text>
</comment>
<dbReference type="Pfam" id="PF00704">
    <property type="entry name" value="Glyco_hydro_18"/>
    <property type="match status" value="1"/>
</dbReference>
<keyword evidence="3 4" id="KW-0147">Chitin-binding</keyword>
<evidence type="ECO:0000256" key="1">
    <source>
        <dbReference type="ARBA" id="ARBA00008682"/>
    </source>
</evidence>
<feature type="domain" description="Chitin-binding type-1" evidence="7">
    <location>
        <begin position="63"/>
        <end position="118"/>
    </location>
</feature>
<comment type="similarity">
    <text evidence="1">Belongs to the glycosyl hydrolase 18 family. Chitinase class V subfamily.</text>
</comment>
<feature type="signal peptide" evidence="6">
    <location>
        <begin position="1"/>
        <end position="22"/>
    </location>
</feature>
<dbReference type="GO" id="GO:0005975">
    <property type="term" value="P:carbohydrate metabolic process"/>
    <property type="evidence" value="ECO:0007669"/>
    <property type="project" value="InterPro"/>
</dbReference>
<dbReference type="GO" id="GO:0005576">
    <property type="term" value="C:extracellular region"/>
    <property type="evidence" value="ECO:0007669"/>
    <property type="project" value="TreeGrafter"/>
</dbReference>
<evidence type="ECO:0000256" key="2">
    <source>
        <dbReference type="ARBA" id="ARBA00012729"/>
    </source>
</evidence>
<dbReference type="EC" id="3.2.1.14" evidence="2"/>
<dbReference type="PANTHER" id="PTHR11177:SF389">
    <property type="entry name" value="CHITINASE"/>
    <property type="match status" value="1"/>
</dbReference>
<evidence type="ECO:0000313" key="9">
    <source>
        <dbReference type="EMBL" id="EXL66489.1"/>
    </source>
</evidence>
<dbReference type="CDD" id="cd00035">
    <property type="entry name" value="ChtBD1"/>
    <property type="match status" value="1"/>
</dbReference>
<feature type="disulfide bond" evidence="4">
    <location>
        <begin position="86"/>
        <end position="100"/>
    </location>
</feature>
<sequence>MRLTWATTLVTLLLTSAPFIVADDVHCDKSTPCEVGCCGTNNVCGTGPDYCSKAKCINNCNYKAECNPGNWPSQYFNATKCPLNVCCSKYGFCGTTEEFCGKETVKRPSCNIGSQSVKRVIGYYGSGGASRRCNAMIPQTFPQGIYTHIYFAFGSIDPKSFQVIPANTEDEKLYPQLAALKSRDAGQELWLSIGGWTFSDNGSPTATTFSDLVNADTTRQRAFFASLTLFMQTWGFSGVDIDWEYPVDHDRNGRESDFKAYPVFLKRLKAALRDYKYGLSVTLPTSYWYLQHFDLENIEPSVDWFNVMSYDLHGAWDIGNKWTGAFVGAHTNLTEIKSSLDLLWRNKVSPSKVVLGLAFYGRAVTLANPSCSEPGCTYLSAADAGKCSGEPGILFNSEITDLIREKKLRPKLYKDAAVKTIQWNNDQWVSYDDRDTWKLKANFLKSQCLSGVLVWAVDYDDSKHSYSKGLAAALGIKINDSPGSGLDIELPDKKEEPTDFCYFTNCGQTCPNGYTEIPWDGKDSQVMLDDTECGGKEVQTLCCPKSSKVPTCRWRGFDNSGRCTVGCNTGEVEVGTHSRGCTKSGWQTACCDATDSTEPWSKCGWTVDCYDDDTCPNGYSTFVVGSRDGWGGRPSCKPGKKYNYCCTETPKAFKNCEWVGNEDVAAKTLGCTDKCPHGSTRIAEQEINRLYGSKKSANSGQCLVGHEAYCCSGDKESDEDERPKIHYRDDTAQQFDRLLQKFLKDPVCPPGFETQYTMRTGIYSRDLLQRGKTDQGAVLAALVPLMAMWYTSQYPRKDISDIYQMRIKEYGYAETAANASTYHDVMFPGSSSSDGLPSYDAEAMAASSLCNLRHSRDALDNLSVASQALCEIPGSSVSASSKRDLLKPRIFDASTMSDRSDDDQLPSVAVALQGILDRELTLHYLRWLRDSDEDEVILEIAFWIGNRVGVTPSQEIQNRYSDRGHRLYRDRWVIFHFHIPIDRQTFLGEQEEFPVGVSSFNMYHSQTVTVPWRVDRGSHQDYRAEFRFAASVGARRGETPPNSQGRNGLWGMRGYNERVQPLNCRHILAARWYPGFNYQAAGTIARITQGNRPDQYSILVDEFGRFLLREGVFRRRNLGYIWPAVNDRQADLDPMAAVNDGRRLYNPQQGAFDYNFSGDSDSVGDLSQFAPDPSQNP</sequence>
<dbReference type="HOGENOM" id="CLU_001837_1_0_1"/>
<evidence type="ECO:0000256" key="3">
    <source>
        <dbReference type="ARBA" id="ARBA00022669"/>
    </source>
</evidence>
<dbReference type="OrthoDB" id="73875at2759"/>
<dbReference type="PROSITE" id="PS00026">
    <property type="entry name" value="CHIT_BIND_I_1"/>
    <property type="match status" value="1"/>
</dbReference>
<dbReference type="InterPro" id="IPR017853">
    <property type="entry name" value="GH"/>
</dbReference>
<dbReference type="SUPFAM" id="SSF51445">
    <property type="entry name" value="(Trans)glycosidases"/>
    <property type="match status" value="1"/>
</dbReference>
<evidence type="ECO:0000256" key="5">
    <source>
        <dbReference type="SAM" id="MobiDB-lite"/>
    </source>
</evidence>
<feature type="region of interest" description="Disordered" evidence="5">
    <location>
        <begin position="1157"/>
        <end position="1177"/>
    </location>
</feature>
<dbReference type="InterPro" id="IPR001223">
    <property type="entry name" value="Glyco_hydro18_cat"/>
</dbReference>
<dbReference type="InterPro" id="IPR036861">
    <property type="entry name" value="Endochitinase-like_sf"/>
</dbReference>
<evidence type="ECO:0000259" key="8">
    <source>
        <dbReference type="PROSITE" id="PS51910"/>
    </source>
</evidence>
<dbReference type="PANTHER" id="PTHR11177">
    <property type="entry name" value="CHITINASE"/>
    <property type="match status" value="1"/>
</dbReference>
<dbReference type="InterPro" id="IPR029070">
    <property type="entry name" value="Chitinase_insertion_sf"/>
</dbReference>
<feature type="domain" description="GH18" evidence="8">
    <location>
        <begin position="118"/>
        <end position="477"/>
    </location>
</feature>
<dbReference type="PROSITE" id="PS50941">
    <property type="entry name" value="CHIT_BIND_I_2"/>
    <property type="match status" value="1"/>
</dbReference>
<organism evidence="9">
    <name type="scientific">Fusarium oxysporum f. sp. conglutinans race 2 54008</name>
    <dbReference type="NCBI Taxonomy" id="1089457"/>
    <lineage>
        <taxon>Eukaryota</taxon>
        <taxon>Fungi</taxon>
        <taxon>Dikarya</taxon>
        <taxon>Ascomycota</taxon>
        <taxon>Pezizomycotina</taxon>
        <taxon>Sordariomycetes</taxon>
        <taxon>Hypocreomycetidae</taxon>
        <taxon>Hypocreales</taxon>
        <taxon>Nectriaceae</taxon>
        <taxon>Fusarium</taxon>
        <taxon>Fusarium oxysporum species complex</taxon>
    </lineage>
</organism>
<proteinExistence type="inferred from homology"/>
<dbReference type="GO" id="GO:0008843">
    <property type="term" value="F:endochitinase activity"/>
    <property type="evidence" value="ECO:0007669"/>
    <property type="project" value="UniProtKB-EC"/>
</dbReference>
<dbReference type="InterPro" id="IPR018371">
    <property type="entry name" value="Chitin-binding_1_CS"/>
</dbReference>
<keyword evidence="4" id="KW-1015">Disulfide bond</keyword>
<dbReference type="InterPro" id="IPR001002">
    <property type="entry name" value="Chitin-bd_1"/>
</dbReference>
<dbReference type="AlphaFoldDB" id="X0HZH0"/>
<gene>
    <name evidence="9" type="ORF">FOPG_17336</name>
</gene>
<dbReference type="InterPro" id="IPR011583">
    <property type="entry name" value="Chitinase_II/V-like_cat"/>
</dbReference>
<evidence type="ECO:0000256" key="6">
    <source>
        <dbReference type="SAM" id="SignalP"/>
    </source>
</evidence>
<dbReference type="EMBL" id="KK033437">
    <property type="protein sequence ID" value="EXL66489.1"/>
    <property type="molecule type" value="Genomic_DNA"/>
</dbReference>
<dbReference type="GO" id="GO:0006032">
    <property type="term" value="P:chitin catabolic process"/>
    <property type="evidence" value="ECO:0007669"/>
    <property type="project" value="TreeGrafter"/>
</dbReference>
<protein>
    <recommendedName>
        <fullName evidence="2">chitinase</fullName>
        <ecNumber evidence="2">3.2.1.14</ecNumber>
    </recommendedName>
</protein>